<reference evidence="1 2" key="1">
    <citation type="journal article" date="2012" name="Appl. Environ. Microbiol.">
        <title>Short-read sequencing for genomic analysis of the brown rot fungus Fibroporia radiculosa.</title>
        <authorList>
            <person name="Tang J.D."/>
            <person name="Perkins A.D."/>
            <person name="Sonstegard T.S."/>
            <person name="Schroeder S.G."/>
            <person name="Burgess S.C."/>
            <person name="Diehl S.V."/>
        </authorList>
    </citation>
    <scope>NUCLEOTIDE SEQUENCE [LARGE SCALE GENOMIC DNA]</scope>
    <source>
        <strain evidence="1 2">TFFH 294</strain>
    </source>
</reference>
<evidence type="ECO:0000313" key="1">
    <source>
        <dbReference type="EMBL" id="CCM04653.1"/>
    </source>
</evidence>
<dbReference type="InParanoid" id="J4GCN0"/>
<name>J4GCN0_9APHY</name>
<dbReference type="EMBL" id="HE797162">
    <property type="protein sequence ID" value="CCM04653.1"/>
    <property type="molecule type" value="Genomic_DNA"/>
</dbReference>
<dbReference type="HOGENOM" id="CLU_3368486_0_0_1"/>
<dbReference type="GeneID" id="24099564"/>
<proteinExistence type="predicted"/>
<dbReference type="Proteomes" id="UP000006352">
    <property type="component" value="Unassembled WGS sequence"/>
</dbReference>
<keyword evidence="2" id="KW-1185">Reference proteome</keyword>
<gene>
    <name evidence="1" type="ORF">FIBRA_06837</name>
</gene>
<dbReference type="AlphaFoldDB" id="J4GCN0"/>
<organism evidence="1 2">
    <name type="scientific">Fibroporia radiculosa</name>
    <dbReference type="NCBI Taxonomy" id="599839"/>
    <lineage>
        <taxon>Eukaryota</taxon>
        <taxon>Fungi</taxon>
        <taxon>Dikarya</taxon>
        <taxon>Basidiomycota</taxon>
        <taxon>Agaricomycotina</taxon>
        <taxon>Agaricomycetes</taxon>
        <taxon>Polyporales</taxon>
        <taxon>Fibroporiaceae</taxon>
        <taxon>Fibroporia</taxon>
    </lineage>
</organism>
<evidence type="ECO:0000313" key="2">
    <source>
        <dbReference type="Proteomes" id="UP000006352"/>
    </source>
</evidence>
<accession>J4GCN0</accession>
<sequence>MPRQYQVELLILSHSRSLNNTSVLYLHSIRLGVHT</sequence>
<dbReference type="RefSeq" id="XP_012183936.1">
    <property type="nucleotide sequence ID" value="XM_012328546.1"/>
</dbReference>
<protein>
    <submittedName>
        <fullName evidence="1">Uncharacterized protein</fullName>
    </submittedName>
</protein>